<feature type="transmembrane region" description="Helical" evidence="6">
    <location>
        <begin position="463"/>
        <end position="485"/>
    </location>
</feature>
<keyword evidence="3 6" id="KW-0812">Transmembrane</keyword>
<organism evidence="8">
    <name type="scientific">Dissoconium aciculare CBS 342.82</name>
    <dbReference type="NCBI Taxonomy" id="1314786"/>
    <lineage>
        <taxon>Eukaryota</taxon>
        <taxon>Fungi</taxon>
        <taxon>Dikarya</taxon>
        <taxon>Ascomycota</taxon>
        <taxon>Pezizomycotina</taxon>
        <taxon>Dothideomycetes</taxon>
        <taxon>Dothideomycetidae</taxon>
        <taxon>Mycosphaerellales</taxon>
        <taxon>Dissoconiaceae</taxon>
        <taxon>Dissoconium</taxon>
    </lineage>
</organism>
<evidence type="ECO:0000256" key="5">
    <source>
        <dbReference type="ARBA" id="ARBA00023136"/>
    </source>
</evidence>
<reference evidence="8" key="1">
    <citation type="submission" date="2020-01" db="EMBL/GenBank/DDBJ databases">
        <authorList>
            <consortium name="DOE Joint Genome Institute"/>
            <person name="Haridas S."/>
            <person name="Albert R."/>
            <person name="Binder M."/>
            <person name="Bloem J."/>
            <person name="Labutti K."/>
            <person name="Salamov A."/>
            <person name="Andreopoulos B."/>
            <person name="Baker S.E."/>
            <person name="Barry K."/>
            <person name="Bills G."/>
            <person name="Bluhm B.H."/>
            <person name="Cannon C."/>
            <person name="Castanera R."/>
            <person name="Culley D.E."/>
            <person name="Daum C."/>
            <person name="Ezra D."/>
            <person name="Gonzalez J.B."/>
            <person name="Henrissat B."/>
            <person name="Kuo A."/>
            <person name="Liang C."/>
            <person name="Lipzen A."/>
            <person name="Lutzoni F."/>
            <person name="Magnuson J."/>
            <person name="Mondo S."/>
            <person name="Nolan M."/>
            <person name="Ohm R."/>
            <person name="Pangilinan J."/>
            <person name="Park H.-J."/>
            <person name="Ramirez L."/>
            <person name="Alfaro M."/>
            <person name="Sun H."/>
            <person name="Tritt A."/>
            <person name="Yoshinaga Y."/>
            <person name="Zwiers L.-H."/>
            <person name="Turgeon B.G."/>
            <person name="Goodwin S.B."/>
            <person name="Spatafora J.W."/>
            <person name="Crous P.W."/>
            <person name="Grigoriev I.V."/>
        </authorList>
    </citation>
    <scope>NUCLEOTIDE SEQUENCE</scope>
    <source>
        <strain evidence="8">CBS 342.82</strain>
    </source>
</reference>
<feature type="transmembrane region" description="Helical" evidence="6">
    <location>
        <begin position="395"/>
        <end position="419"/>
    </location>
</feature>
<evidence type="ECO:0000256" key="2">
    <source>
        <dbReference type="ARBA" id="ARBA00022448"/>
    </source>
</evidence>
<evidence type="ECO:0000256" key="1">
    <source>
        <dbReference type="ARBA" id="ARBA00004141"/>
    </source>
</evidence>
<dbReference type="Gene3D" id="1.20.1250.20">
    <property type="entry name" value="MFS general substrate transporter like domains"/>
    <property type="match status" value="2"/>
</dbReference>
<dbReference type="AlphaFoldDB" id="A0A6J3M4S4"/>
<evidence type="ECO:0000256" key="6">
    <source>
        <dbReference type="SAM" id="Phobius"/>
    </source>
</evidence>
<evidence type="ECO:0000256" key="4">
    <source>
        <dbReference type="ARBA" id="ARBA00022989"/>
    </source>
</evidence>
<keyword evidence="4 6" id="KW-1133">Transmembrane helix</keyword>
<accession>A0A6J3M4S4</accession>
<keyword evidence="2" id="KW-0813">Transport</keyword>
<evidence type="ECO:0000313" key="8">
    <source>
        <dbReference type="RefSeq" id="XP_033460067.1"/>
    </source>
</evidence>
<dbReference type="GeneID" id="54360033"/>
<evidence type="ECO:0000313" key="7">
    <source>
        <dbReference type="Proteomes" id="UP000504637"/>
    </source>
</evidence>
<dbReference type="RefSeq" id="XP_033460067.1">
    <property type="nucleotide sequence ID" value="XM_033602233.1"/>
</dbReference>
<dbReference type="GO" id="GO:0022857">
    <property type="term" value="F:transmembrane transporter activity"/>
    <property type="evidence" value="ECO:0007669"/>
    <property type="project" value="InterPro"/>
</dbReference>
<feature type="transmembrane region" description="Helical" evidence="6">
    <location>
        <begin position="173"/>
        <end position="193"/>
    </location>
</feature>
<dbReference type="Proteomes" id="UP000504637">
    <property type="component" value="Unplaced"/>
</dbReference>
<reference evidence="8" key="2">
    <citation type="submission" date="2020-04" db="EMBL/GenBank/DDBJ databases">
        <authorList>
            <consortium name="NCBI Genome Project"/>
        </authorList>
    </citation>
    <scope>NUCLEOTIDE SEQUENCE</scope>
    <source>
        <strain evidence="8">CBS 342.82</strain>
    </source>
</reference>
<proteinExistence type="predicted"/>
<feature type="transmembrane region" description="Helical" evidence="6">
    <location>
        <begin position="238"/>
        <end position="258"/>
    </location>
</feature>
<dbReference type="GO" id="GO:0016020">
    <property type="term" value="C:membrane"/>
    <property type="evidence" value="ECO:0007669"/>
    <property type="project" value="UniProtKB-SubCell"/>
</dbReference>
<sequence>MAPNKEEITIVETATTSSGEQHEEKIVIKRADDAFQFAADAEEISWTPAEERRVVRKIDVVILPLLFIGAALGYADAQAFGFAAIFGMIQDLKLYHIPVINGVARVDLLDTERYSLAAAMPQLGSLVLPMIALYLAQYVSYGKLLGIMGVYTGLLATLTVVCRGYEDVLALRFFYGLTSVIGALAVIVTPMWWKTDEQPLRVGTYIAGSALGNLIGQAVDLGAISIQGGVYAGHEWKWIFVILGVIAMAYGVVATIAFPSAPMRAWFLNAREKQIAVRRLAKNNTGIQTRSFKWKQVVEGVLDPQVWLLGIYSFAFSFNNNALGSFGAFLVSSFGVSPTEAIKLSMPISAIAVVCMVSSGILGTLFPRHRILIAMAYIAPSIIGNVILWKVKTSFGSLLGGLYIAATFYGALIQGFSLIAANTAGHTKKTVINGIIVIISNLGGFAGPFAYKAKEAPQNYPTGQISAIVLLVASLVSFTLLNFYYRYQNRRKITQREQNPELVNDPNLAFLDLTDKQNPAFIYST</sequence>
<feature type="transmembrane region" description="Helical" evidence="6">
    <location>
        <begin position="344"/>
        <end position="366"/>
    </location>
</feature>
<dbReference type="SUPFAM" id="SSF103473">
    <property type="entry name" value="MFS general substrate transporter"/>
    <property type="match status" value="1"/>
</dbReference>
<comment type="subcellular location">
    <subcellularLocation>
        <location evidence="1">Membrane</location>
        <topology evidence="1">Multi-pass membrane protein</topology>
    </subcellularLocation>
</comment>
<feature type="transmembrane region" description="Helical" evidence="6">
    <location>
        <begin position="431"/>
        <end position="451"/>
    </location>
</feature>
<dbReference type="PANTHER" id="PTHR43791">
    <property type="entry name" value="PERMEASE-RELATED"/>
    <property type="match status" value="1"/>
</dbReference>
<feature type="transmembrane region" description="Helical" evidence="6">
    <location>
        <begin position="371"/>
        <end position="389"/>
    </location>
</feature>
<feature type="transmembrane region" description="Helical" evidence="6">
    <location>
        <begin position="114"/>
        <end position="136"/>
    </location>
</feature>
<reference evidence="8" key="3">
    <citation type="submission" date="2025-08" db="UniProtKB">
        <authorList>
            <consortium name="RefSeq"/>
        </authorList>
    </citation>
    <scope>IDENTIFICATION</scope>
    <source>
        <strain evidence="8">CBS 342.82</strain>
    </source>
</reference>
<gene>
    <name evidence="8" type="ORF">K489DRAFT_338766</name>
</gene>
<name>A0A6J3M4S4_9PEZI</name>
<feature type="transmembrane region" description="Helical" evidence="6">
    <location>
        <begin position="205"/>
        <end position="226"/>
    </location>
</feature>
<evidence type="ECO:0000256" key="3">
    <source>
        <dbReference type="ARBA" id="ARBA00022692"/>
    </source>
</evidence>
<feature type="transmembrane region" description="Helical" evidence="6">
    <location>
        <begin position="60"/>
        <end position="89"/>
    </location>
</feature>
<keyword evidence="5 6" id="KW-0472">Membrane</keyword>
<dbReference type="Pfam" id="PF07690">
    <property type="entry name" value="MFS_1"/>
    <property type="match status" value="1"/>
</dbReference>
<protein>
    <submittedName>
        <fullName evidence="8">MFS general substrate transporter</fullName>
    </submittedName>
</protein>
<dbReference type="InterPro" id="IPR011701">
    <property type="entry name" value="MFS"/>
</dbReference>
<feature type="transmembrane region" description="Helical" evidence="6">
    <location>
        <begin position="306"/>
        <end position="332"/>
    </location>
</feature>
<keyword evidence="7" id="KW-1185">Reference proteome</keyword>
<feature type="transmembrane region" description="Helical" evidence="6">
    <location>
        <begin position="143"/>
        <end position="161"/>
    </location>
</feature>
<dbReference type="PANTHER" id="PTHR43791:SF36">
    <property type="entry name" value="TRANSPORTER, PUTATIVE (AFU_ORTHOLOGUE AFUA_6G08340)-RELATED"/>
    <property type="match status" value="1"/>
</dbReference>
<dbReference type="InterPro" id="IPR036259">
    <property type="entry name" value="MFS_trans_sf"/>
</dbReference>
<dbReference type="OrthoDB" id="1932925at2759"/>